<evidence type="ECO:0000313" key="3">
    <source>
        <dbReference type="Proteomes" id="UP000297447"/>
    </source>
</evidence>
<sequence>MADTDAATVHAAEAAIFDRKKLSLEAAASAGLPGRFAWIQLDGLRASVATAHQFGFLNVVEGVTDESASALPEALDRFAAPHHATVVATSPSPDLIARLRSGGFEPAATRPIAYLRLDSASLHTAIMDRWEIRQVNTGQEAILFADILDAGYAASNDVSSLIRAEHARAEVRAFIAFGDSVPLAAAAMSAHRTGAVLGGASTLSMARGAGAQSALLMHRLRVARDIGCPLAAASAAPGSPSIRNLARLGFTVVDRTAWRLTRSS</sequence>
<reference evidence="2 3" key="1">
    <citation type="submission" date="2019-03" db="EMBL/GenBank/DDBJ databases">
        <title>Genomics of glacier-inhabiting Cryobacterium strains.</title>
        <authorList>
            <person name="Liu Q."/>
            <person name="Xin Y.-H."/>
        </authorList>
    </citation>
    <scope>NUCLEOTIDE SEQUENCE [LARGE SCALE GENOMIC DNA]</scope>
    <source>
        <strain evidence="2 3">Hh14</strain>
    </source>
</reference>
<proteinExistence type="predicted"/>
<evidence type="ECO:0000259" key="1">
    <source>
        <dbReference type="PROSITE" id="PS51186"/>
    </source>
</evidence>
<name>A0A4R9A1K1_9MICO</name>
<dbReference type="PROSITE" id="PS51186">
    <property type="entry name" value="GNAT"/>
    <property type="match status" value="1"/>
</dbReference>
<dbReference type="SUPFAM" id="SSF55729">
    <property type="entry name" value="Acyl-CoA N-acyltransferases (Nat)"/>
    <property type="match status" value="1"/>
</dbReference>
<organism evidence="2 3">
    <name type="scientific">Cryobacterium frigoriphilum</name>
    <dbReference type="NCBI Taxonomy" id="1259150"/>
    <lineage>
        <taxon>Bacteria</taxon>
        <taxon>Bacillati</taxon>
        <taxon>Actinomycetota</taxon>
        <taxon>Actinomycetes</taxon>
        <taxon>Micrococcales</taxon>
        <taxon>Microbacteriaceae</taxon>
        <taxon>Cryobacterium</taxon>
    </lineage>
</organism>
<dbReference type="InterPro" id="IPR016181">
    <property type="entry name" value="Acyl_CoA_acyltransferase"/>
</dbReference>
<keyword evidence="3" id="KW-1185">Reference proteome</keyword>
<dbReference type="Gene3D" id="3.40.630.30">
    <property type="match status" value="1"/>
</dbReference>
<dbReference type="OrthoDB" id="4942342at2"/>
<feature type="domain" description="N-acetyltransferase" evidence="1">
    <location>
        <begin position="130"/>
        <end position="264"/>
    </location>
</feature>
<evidence type="ECO:0000313" key="2">
    <source>
        <dbReference type="EMBL" id="TFD50286.1"/>
    </source>
</evidence>
<dbReference type="RefSeq" id="WP_134519483.1">
    <property type="nucleotide sequence ID" value="NZ_SOHE01000044.1"/>
</dbReference>
<protein>
    <recommendedName>
        <fullName evidence="1">N-acetyltransferase domain-containing protein</fullName>
    </recommendedName>
</protein>
<comment type="caution">
    <text evidence="2">The sequence shown here is derived from an EMBL/GenBank/DDBJ whole genome shotgun (WGS) entry which is preliminary data.</text>
</comment>
<dbReference type="GO" id="GO:0016747">
    <property type="term" value="F:acyltransferase activity, transferring groups other than amino-acyl groups"/>
    <property type="evidence" value="ECO:0007669"/>
    <property type="project" value="InterPro"/>
</dbReference>
<accession>A0A4R9A1K1</accession>
<dbReference type="EMBL" id="SOHE01000044">
    <property type="protein sequence ID" value="TFD50286.1"/>
    <property type="molecule type" value="Genomic_DNA"/>
</dbReference>
<dbReference type="AlphaFoldDB" id="A0A4R9A1K1"/>
<dbReference type="Proteomes" id="UP000297447">
    <property type="component" value="Unassembled WGS sequence"/>
</dbReference>
<dbReference type="InterPro" id="IPR000182">
    <property type="entry name" value="GNAT_dom"/>
</dbReference>
<gene>
    <name evidence="2" type="ORF">E3T55_10315</name>
</gene>